<evidence type="ECO:0000256" key="1">
    <source>
        <dbReference type="SAM" id="SignalP"/>
    </source>
</evidence>
<evidence type="ECO:0000313" key="3">
    <source>
        <dbReference type="Proteomes" id="UP000224080"/>
    </source>
</evidence>
<protein>
    <submittedName>
        <fullName evidence="2">Uncharacterized protein</fullName>
    </submittedName>
</protein>
<organism evidence="2 3">
    <name type="scientific">Blastomyces parvus</name>
    <dbReference type="NCBI Taxonomy" id="2060905"/>
    <lineage>
        <taxon>Eukaryota</taxon>
        <taxon>Fungi</taxon>
        <taxon>Dikarya</taxon>
        <taxon>Ascomycota</taxon>
        <taxon>Pezizomycotina</taxon>
        <taxon>Eurotiomycetes</taxon>
        <taxon>Eurotiomycetidae</taxon>
        <taxon>Onygenales</taxon>
        <taxon>Ajellomycetaceae</taxon>
        <taxon>Blastomyces</taxon>
    </lineage>
</organism>
<dbReference type="STRING" id="2060905.A0A2B7XJ86"/>
<feature type="signal peptide" evidence="1">
    <location>
        <begin position="1"/>
        <end position="18"/>
    </location>
</feature>
<feature type="chain" id="PRO_5012699369" evidence="1">
    <location>
        <begin position="19"/>
        <end position="539"/>
    </location>
</feature>
<dbReference type="OrthoDB" id="2142213at2759"/>
<gene>
    <name evidence="2" type="ORF">GX51_00930</name>
</gene>
<sequence>MGVLTPLCQLLLLGLASAQVVKDPLMKTVEDLSPKFVPILPAPQKYTYTKWAADDIDRGLPHPDIWGDSAYDPNSRHYCGEGFSVYNVTYADCPEPWLIGHCADATMSKEDTFDLLGRLPSSARGVISDFLHTVIPPSRSLRGNNDHSAYMAGPFQPSDSMKIMLTATWIGSPGIPQDEFAKAVAADTCVADEKSAAQLKQGRYGGALEGGFTVAAYMKLVKTPPLDTSCMSNQLAYLKPFLDKRWDAPGQCPNKVAPRLEKDYKRVLFSNGIEVLNTDPVPGSEAKVTQWKKSDGYPRFCWNEARATSDDGTTPWCEPDSLEVYSVSYPDCPDQDPWVLCRCSNAQQTLDQMVTRFGRLPAGLRSYITHLIAFKRAAVGGAAISPGNLVIVYGEAQDSVYMHEATHHIDRRFSVSEGFKKAKEMDTCFPTAYSKRSDVELFAEIGVLYLYDKSGKTLLERGYDASCLKNELDALGGYVGKEYIRDTSKCFKRVPDSPIIHPTDAGILNAEPYISEAVIETFSNDDDDGLVWAQEIDLS</sequence>
<keyword evidence="1" id="KW-0732">Signal</keyword>
<name>A0A2B7XJ86_9EURO</name>
<reference evidence="2 3" key="1">
    <citation type="submission" date="2017-10" db="EMBL/GenBank/DDBJ databases">
        <title>Comparative genomics in systemic dimorphic fungi from Ajellomycetaceae.</title>
        <authorList>
            <person name="Munoz J.F."/>
            <person name="Mcewen J.G."/>
            <person name="Clay O.K."/>
            <person name="Cuomo C.A."/>
        </authorList>
    </citation>
    <scope>NUCLEOTIDE SEQUENCE [LARGE SCALE GENOMIC DNA]</scope>
    <source>
        <strain evidence="2 3">UAMH130</strain>
    </source>
</reference>
<keyword evidence="3" id="KW-1185">Reference proteome</keyword>
<proteinExistence type="predicted"/>
<dbReference type="AlphaFoldDB" id="A0A2B7XJ86"/>
<accession>A0A2B7XJ86</accession>
<dbReference type="EMBL" id="PDNC01000006">
    <property type="protein sequence ID" value="PGH09176.1"/>
    <property type="molecule type" value="Genomic_DNA"/>
</dbReference>
<comment type="caution">
    <text evidence="2">The sequence shown here is derived from an EMBL/GenBank/DDBJ whole genome shotgun (WGS) entry which is preliminary data.</text>
</comment>
<evidence type="ECO:0000313" key="2">
    <source>
        <dbReference type="EMBL" id="PGH09176.1"/>
    </source>
</evidence>
<dbReference type="Proteomes" id="UP000224080">
    <property type="component" value="Unassembled WGS sequence"/>
</dbReference>